<gene>
    <name evidence="2" type="ORF">TrLO_g1907</name>
</gene>
<feature type="compositionally biased region" description="Polar residues" evidence="1">
    <location>
        <begin position="279"/>
        <end position="291"/>
    </location>
</feature>
<feature type="compositionally biased region" description="Low complexity" evidence="1">
    <location>
        <begin position="259"/>
        <end position="273"/>
    </location>
</feature>
<dbReference type="OrthoDB" id="207025at2759"/>
<feature type="compositionally biased region" description="Low complexity" evidence="1">
    <location>
        <begin position="23"/>
        <end position="41"/>
    </location>
</feature>
<dbReference type="AlphaFoldDB" id="A0A9W7AI65"/>
<organism evidence="2 3">
    <name type="scientific">Triparma laevis f. longispina</name>
    <dbReference type="NCBI Taxonomy" id="1714387"/>
    <lineage>
        <taxon>Eukaryota</taxon>
        <taxon>Sar</taxon>
        <taxon>Stramenopiles</taxon>
        <taxon>Ochrophyta</taxon>
        <taxon>Bolidophyceae</taxon>
        <taxon>Parmales</taxon>
        <taxon>Triparmaceae</taxon>
        <taxon>Triparma</taxon>
    </lineage>
</organism>
<feature type="compositionally biased region" description="Low complexity" evidence="1">
    <location>
        <begin position="139"/>
        <end position="157"/>
    </location>
</feature>
<dbReference type="EMBL" id="BRXW01000637">
    <property type="protein sequence ID" value="GMH71246.1"/>
    <property type="molecule type" value="Genomic_DNA"/>
</dbReference>
<feature type="compositionally biased region" description="Pro residues" evidence="1">
    <location>
        <begin position="246"/>
        <end position="258"/>
    </location>
</feature>
<sequence>MDGLAAYSDSDDSDNDQPPAPPTTNTTKPTSSSTKLKPATKTNKKGRKVLSLSNVIPADIYASLTRGSTDTDSDSDEEEASKRKKLASRTASGKKGGGLLNKLKGIKPSDKPVTVVQSSSTTTTAQSTQKLGFDLSQLTSASVTTTTTKKGSSGGAVVDIHGNGGLSTSTGAKKATRRPLLPTKKPKAYTAPTPTKSQDSDDDDDDDNNSSSIISSAVNNLKKKRQFSAANSQYAVSNKGAHVGPSAPPTGPAGPAPPQNNHVQQQQQYVEVAPPQPQFSDSDFNQNQSSKSNKRRKRDMELALLSGDTANVAIAGAIESSTGLSTSNASWADEYSTSGGGDEGDSAPTMIKMYDPKTGETKMVSGGSDQARRKGHVNQLVANAARMEEIMVRDKAKLGKTKKQTNAKYGW</sequence>
<feature type="region of interest" description="Disordered" evidence="1">
    <location>
        <begin position="1"/>
        <end position="297"/>
    </location>
</feature>
<keyword evidence="3" id="KW-1185">Reference proteome</keyword>
<comment type="caution">
    <text evidence="2">The sequence shown here is derived from an EMBL/GenBank/DDBJ whole genome shotgun (WGS) entry which is preliminary data.</text>
</comment>
<evidence type="ECO:0000313" key="2">
    <source>
        <dbReference type="EMBL" id="GMH71246.1"/>
    </source>
</evidence>
<proteinExistence type="predicted"/>
<evidence type="ECO:0000256" key="1">
    <source>
        <dbReference type="SAM" id="MobiDB-lite"/>
    </source>
</evidence>
<name>A0A9W7AI65_9STRA</name>
<reference evidence="3" key="1">
    <citation type="journal article" date="2023" name="Commun. Biol.">
        <title>Genome analysis of Parmales, the sister group of diatoms, reveals the evolutionary specialization of diatoms from phago-mixotrophs to photoautotrophs.</title>
        <authorList>
            <person name="Ban H."/>
            <person name="Sato S."/>
            <person name="Yoshikawa S."/>
            <person name="Yamada K."/>
            <person name="Nakamura Y."/>
            <person name="Ichinomiya M."/>
            <person name="Sato N."/>
            <person name="Blanc-Mathieu R."/>
            <person name="Endo H."/>
            <person name="Kuwata A."/>
            <person name="Ogata H."/>
        </authorList>
    </citation>
    <scope>NUCLEOTIDE SEQUENCE [LARGE SCALE GENOMIC DNA]</scope>
    <source>
        <strain evidence="3">NIES 3700</strain>
    </source>
</reference>
<feature type="region of interest" description="Disordered" evidence="1">
    <location>
        <begin position="323"/>
        <end position="348"/>
    </location>
</feature>
<protein>
    <submittedName>
        <fullName evidence="2">Uncharacterized protein</fullName>
    </submittedName>
</protein>
<dbReference type="Proteomes" id="UP001165122">
    <property type="component" value="Unassembled WGS sequence"/>
</dbReference>
<accession>A0A9W7AI65</accession>
<evidence type="ECO:0000313" key="3">
    <source>
        <dbReference type="Proteomes" id="UP001165122"/>
    </source>
</evidence>
<feature type="compositionally biased region" description="Low complexity" evidence="1">
    <location>
        <begin position="113"/>
        <end position="129"/>
    </location>
</feature>